<protein>
    <submittedName>
        <fullName evidence="2">RL10P_insert domain-containing protein</fullName>
    </submittedName>
</protein>
<dbReference type="SUPFAM" id="SSF56808">
    <property type="entry name" value="Ribosomal protein L1"/>
    <property type="match status" value="1"/>
</dbReference>
<dbReference type="InterPro" id="IPR016095">
    <property type="entry name" value="Ribosomal_uL1_3-a/b-sand"/>
</dbReference>
<organism evidence="1 2">
    <name type="scientific">Heterorhabditis bacteriophora</name>
    <name type="common">Entomopathogenic nematode worm</name>
    <dbReference type="NCBI Taxonomy" id="37862"/>
    <lineage>
        <taxon>Eukaryota</taxon>
        <taxon>Metazoa</taxon>
        <taxon>Ecdysozoa</taxon>
        <taxon>Nematoda</taxon>
        <taxon>Chromadorea</taxon>
        <taxon>Rhabditida</taxon>
        <taxon>Rhabditina</taxon>
        <taxon>Rhabditomorpha</taxon>
        <taxon>Strongyloidea</taxon>
        <taxon>Heterorhabditidae</taxon>
        <taxon>Heterorhabditis</taxon>
    </lineage>
</organism>
<dbReference type="WBParaSite" id="Hba_00115">
    <property type="protein sequence ID" value="Hba_00115"/>
    <property type="gene ID" value="Hba_00115"/>
</dbReference>
<dbReference type="InterPro" id="IPR023674">
    <property type="entry name" value="Ribosomal_uL1-like"/>
</dbReference>
<dbReference type="Proteomes" id="UP000095283">
    <property type="component" value="Unplaced"/>
</dbReference>
<reference evidence="2" key="1">
    <citation type="submission" date="2016-11" db="UniProtKB">
        <authorList>
            <consortium name="WormBaseParasite"/>
        </authorList>
    </citation>
    <scope>IDENTIFICATION</scope>
</reference>
<dbReference type="AlphaFoldDB" id="A0A1I7W698"/>
<sequence length="123" mass="14044">MVTNSDEIVPVPFPFPHKEKRTILAFVNDVKLQEIAVECGAEIALGKDAIKKVIIIKGQFRTDDYDFCVSHLDMASFILPMRGILKTRFPTKSNDLAIYCYLKIIQFRIISLRKSEFVTFASN</sequence>
<dbReference type="Gene3D" id="3.40.50.790">
    <property type="match status" value="1"/>
</dbReference>
<evidence type="ECO:0000313" key="2">
    <source>
        <dbReference type="WBParaSite" id="Hba_00115"/>
    </source>
</evidence>
<evidence type="ECO:0000313" key="1">
    <source>
        <dbReference type="Proteomes" id="UP000095283"/>
    </source>
</evidence>
<keyword evidence="1" id="KW-1185">Reference proteome</keyword>
<proteinExistence type="predicted"/>
<accession>A0A1I7W698</accession>
<name>A0A1I7W698_HETBA</name>